<dbReference type="NCBIfam" id="TIGR03426">
    <property type="entry name" value="shape_MreD"/>
    <property type="match status" value="1"/>
</dbReference>
<keyword evidence="3" id="KW-1003">Cell membrane</keyword>
<feature type="transmembrane region" description="Helical" evidence="8">
    <location>
        <begin position="126"/>
        <end position="152"/>
    </location>
</feature>
<dbReference type="Proteomes" id="UP000183508">
    <property type="component" value="Unassembled WGS sequence"/>
</dbReference>
<dbReference type="Gene3D" id="1.10.1760.20">
    <property type="match status" value="1"/>
</dbReference>
<organism evidence="9 10">
    <name type="scientific">Alicyclobacillus macrosporangiidus</name>
    <dbReference type="NCBI Taxonomy" id="392015"/>
    <lineage>
        <taxon>Bacteria</taxon>
        <taxon>Bacillati</taxon>
        <taxon>Bacillota</taxon>
        <taxon>Bacilli</taxon>
        <taxon>Bacillales</taxon>
        <taxon>Alicyclobacillaceae</taxon>
        <taxon>Alicyclobacillus</taxon>
    </lineage>
</organism>
<evidence type="ECO:0000256" key="6">
    <source>
        <dbReference type="ARBA" id="ARBA00022989"/>
    </source>
</evidence>
<protein>
    <submittedName>
        <fullName evidence="9">Rod shape-determining protein MreD</fullName>
    </submittedName>
</protein>
<name>A0A1I7JW73_9BACL</name>
<dbReference type="STRING" id="392015.SAMN05421543_11253"/>
<reference evidence="10" key="1">
    <citation type="submission" date="2016-10" db="EMBL/GenBank/DDBJ databases">
        <authorList>
            <person name="Varghese N."/>
        </authorList>
    </citation>
    <scope>NUCLEOTIDE SEQUENCE [LARGE SCALE GENOMIC DNA]</scope>
    <source>
        <strain evidence="10">DSM 17980</strain>
    </source>
</reference>
<evidence type="ECO:0000313" key="9">
    <source>
        <dbReference type="EMBL" id="SFU89440.1"/>
    </source>
</evidence>
<dbReference type="GO" id="GO:0005886">
    <property type="term" value="C:plasma membrane"/>
    <property type="evidence" value="ECO:0007669"/>
    <property type="project" value="UniProtKB-SubCell"/>
</dbReference>
<keyword evidence="6 8" id="KW-1133">Transmembrane helix</keyword>
<dbReference type="Pfam" id="PF04093">
    <property type="entry name" value="MreD"/>
    <property type="match status" value="1"/>
</dbReference>
<keyword evidence="7 8" id="KW-0472">Membrane</keyword>
<gene>
    <name evidence="9" type="ORF">SAMN05421543_11253</name>
</gene>
<evidence type="ECO:0000313" key="10">
    <source>
        <dbReference type="Proteomes" id="UP000183508"/>
    </source>
</evidence>
<dbReference type="EMBL" id="FPBV01000012">
    <property type="protein sequence ID" value="SFU89440.1"/>
    <property type="molecule type" value="Genomic_DNA"/>
</dbReference>
<evidence type="ECO:0000256" key="4">
    <source>
        <dbReference type="ARBA" id="ARBA00022692"/>
    </source>
</evidence>
<evidence type="ECO:0000256" key="1">
    <source>
        <dbReference type="ARBA" id="ARBA00004651"/>
    </source>
</evidence>
<dbReference type="RefSeq" id="WP_074953063.1">
    <property type="nucleotide sequence ID" value="NZ_FPBV01000012.1"/>
</dbReference>
<comment type="subcellular location">
    <subcellularLocation>
        <location evidence="1">Cell membrane</location>
        <topology evidence="1">Multi-pass membrane protein</topology>
    </subcellularLocation>
</comment>
<proteinExistence type="inferred from homology"/>
<dbReference type="OrthoDB" id="9796616at2"/>
<evidence type="ECO:0000256" key="2">
    <source>
        <dbReference type="ARBA" id="ARBA00007776"/>
    </source>
</evidence>
<dbReference type="InterPro" id="IPR007227">
    <property type="entry name" value="Cell_shape_determining_MreD"/>
</dbReference>
<sequence>MRNAIAFALLWLALILQSTWFQIPPLNEIQPNFVLVVLTVAALTRGPRPALVMGVLIGVIQDANYGSFLGLYAFAYGVVGYFSAVFFSQFLQRNVALTFVVTVCATFLFEWLTFGMTRLFGVTAYTWRVALALTLQQMIIDGVTLLLLYPILVRCMSDRPRRGFAASEDEAP</sequence>
<evidence type="ECO:0000256" key="5">
    <source>
        <dbReference type="ARBA" id="ARBA00022960"/>
    </source>
</evidence>
<feature type="transmembrane region" description="Helical" evidence="8">
    <location>
        <begin position="95"/>
        <end position="114"/>
    </location>
</feature>
<comment type="similarity">
    <text evidence="2">Belongs to the MreD family.</text>
</comment>
<dbReference type="AlphaFoldDB" id="A0A1I7JW73"/>
<dbReference type="GO" id="GO:0008360">
    <property type="term" value="P:regulation of cell shape"/>
    <property type="evidence" value="ECO:0007669"/>
    <property type="project" value="UniProtKB-KW"/>
</dbReference>
<feature type="transmembrane region" description="Helical" evidence="8">
    <location>
        <begin position="69"/>
        <end position="88"/>
    </location>
</feature>
<dbReference type="eggNOG" id="COG2891">
    <property type="taxonomic scope" value="Bacteria"/>
</dbReference>
<keyword evidence="10" id="KW-1185">Reference proteome</keyword>
<keyword evidence="5" id="KW-0133">Cell shape</keyword>
<accession>A0A1I7JW73</accession>
<keyword evidence="4 8" id="KW-0812">Transmembrane</keyword>
<evidence type="ECO:0000256" key="8">
    <source>
        <dbReference type="SAM" id="Phobius"/>
    </source>
</evidence>
<evidence type="ECO:0000256" key="3">
    <source>
        <dbReference type="ARBA" id="ARBA00022475"/>
    </source>
</evidence>
<evidence type="ECO:0000256" key="7">
    <source>
        <dbReference type="ARBA" id="ARBA00023136"/>
    </source>
</evidence>